<accession>A0A9D1LZK7</accession>
<evidence type="ECO:0000256" key="1">
    <source>
        <dbReference type="SAM" id="Phobius"/>
    </source>
</evidence>
<keyword evidence="1" id="KW-0472">Membrane</keyword>
<sequence length="139" mass="16464">MKEKKNKRRFLISIILIGMYLLILATAYLQMLIQNQSKEVERYLSEIGKIQATHLSYVLELNQDLELLRKWIEIPMFYEAGYMDIINQEGEIVLQSHHSNSNQNIKNVFSIKFKNEKAKENLKENLKNKKSRNLTNCFL</sequence>
<dbReference type="EMBL" id="DVNH01000005">
    <property type="protein sequence ID" value="HIU51115.1"/>
    <property type="molecule type" value="Genomic_DNA"/>
</dbReference>
<organism evidence="2 3">
    <name type="scientific">Candidatus Merdicola faecigallinarum</name>
    <dbReference type="NCBI Taxonomy" id="2840862"/>
    <lineage>
        <taxon>Bacteria</taxon>
        <taxon>Bacillati</taxon>
        <taxon>Bacillota</taxon>
        <taxon>Clostridia</taxon>
        <taxon>Candidatus Merdicola</taxon>
    </lineage>
</organism>
<protein>
    <submittedName>
        <fullName evidence="2">Uncharacterized protein</fullName>
    </submittedName>
</protein>
<evidence type="ECO:0000313" key="3">
    <source>
        <dbReference type="Proteomes" id="UP000824093"/>
    </source>
</evidence>
<keyword evidence="1" id="KW-0812">Transmembrane</keyword>
<reference evidence="2" key="1">
    <citation type="submission" date="2020-10" db="EMBL/GenBank/DDBJ databases">
        <authorList>
            <person name="Gilroy R."/>
        </authorList>
    </citation>
    <scope>NUCLEOTIDE SEQUENCE</scope>
    <source>
        <strain evidence="2">CHK195-15760</strain>
    </source>
</reference>
<dbReference type="AlphaFoldDB" id="A0A9D1LZK7"/>
<keyword evidence="1" id="KW-1133">Transmembrane helix</keyword>
<comment type="caution">
    <text evidence="2">The sequence shown here is derived from an EMBL/GenBank/DDBJ whole genome shotgun (WGS) entry which is preliminary data.</text>
</comment>
<feature type="transmembrane region" description="Helical" evidence="1">
    <location>
        <begin position="12"/>
        <end position="33"/>
    </location>
</feature>
<dbReference type="Proteomes" id="UP000824093">
    <property type="component" value="Unassembled WGS sequence"/>
</dbReference>
<name>A0A9D1LZK7_9FIRM</name>
<proteinExistence type="predicted"/>
<gene>
    <name evidence="2" type="ORF">IAB70_00590</name>
</gene>
<evidence type="ECO:0000313" key="2">
    <source>
        <dbReference type="EMBL" id="HIU51115.1"/>
    </source>
</evidence>
<reference evidence="2" key="2">
    <citation type="journal article" date="2021" name="PeerJ">
        <title>Extensive microbial diversity within the chicken gut microbiome revealed by metagenomics and culture.</title>
        <authorList>
            <person name="Gilroy R."/>
            <person name="Ravi A."/>
            <person name="Getino M."/>
            <person name="Pursley I."/>
            <person name="Horton D.L."/>
            <person name="Alikhan N.F."/>
            <person name="Baker D."/>
            <person name="Gharbi K."/>
            <person name="Hall N."/>
            <person name="Watson M."/>
            <person name="Adriaenssens E.M."/>
            <person name="Foster-Nyarko E."/>
            <person name="Jarju S."/>
            <person name="Secka A."/>
            <person name="Antonio M."/>
            <person name="Oren A."/>
            <person name="Chaudhuri R.R."/>
            <person name="La Ragione R."/>
            <person name="Hildebrand F."/>
            <person name="Pallen M.J."/>
        </authorList>
    </citation>
    <scope>NUCLEOTIDE SEQUENCE</scope>
    <source>
        <strain evidence="2">CHK195-15760</strain>
    </source>
</reference>